<dbReference type="PANTHER" id="PTHR35889">
    <property type="entry name" value="CYCLOINULO-OLIGOSACCHARIDE FRUCTANOTRANSFERASE-RELATED"/>
    <property type="match status" value="1"/>
</dbReference>
<dbReference type="KEGG" id="tsph:KIH39_13215"/>
<gene>
    <name evidence="4" type="ORF">KIH39_13215</name>
</gene>
<sequence length="1081" mass="122420">MKIIAVWIGLFTASVAYGDEPKFPAEQVEFFEAKVRPLLIESCYPCHSDKKQSGSLRLDSRKTILEGGDTGPAAVPGNPDKSLLIKAIRYEGDLKMPEKQKLDPAKIEILVSWVKQGMPFPDKGAVITKADAMEAAKKHWAFQPLSHPKGESIDEFIDTKLKSQNLKRNPAADKRVLIRRLYFDLLGLPPRPDEIDAFAQDHDPKAYEKLIDKLLANPHYGERWGRYWLDYARYSDTKGYLAGGVDRNYPYAYTYRDWVVKAMNEDMPYDRFVKLQLAADRVAKPEESSDLAAMGFLTVGRRFLGDGNDIIDDRIDVVFRTFQGLTVTCARCHDHKFDPIPTKDYYAMHGVFNSSVEPVDLPLLTSPKETSEYKAFSEELSKRESAVTDYQKKRRSEFVAGLKSSPLITKYLLLERKERNTPGDKLRPIFQDRELFQFVFTRYRQVVADKKNASIFSLWIELAALSPENFELKSQELLSAAAKSESKLITDPIVLKAFEVKKPKTLAEAAQILAKLLAESIELKNKFPEQGPLANLVTETGGLANFQDAEIDQMFNTADRNKINALKAKVEEWKVKSPAAPPRAMVMVDAVKPHDSRIFVRGNPGNQGAIAPRQFLEVLSHDPKPFKIGSGRQEMAEAIANKDNPLTARVMVNRLWQLHFGQGIVRTPSDFGLRSDPPTHPELLDWLANKFMEDGWSIKRLHKRILMSETYRQTSDISAQIAKLDAENRLLSHQNRRRLDFESLRDSLLFTSGKLDEKFGGKPVELFDEPYPNRRSIYGQVDRQNLPGTFRIFDFASPDSHSPQRFQTTVPQQGLFLLNSPFLAEQARALVDRSEVARETDAKRKIEEMVYLVLGRKATQMEVERSLQFIKLKLNDKPYTVDDAALSWSYGYGEVNEKKGFVAKFTPYSHWTGTAWQGGAKLPDPKTGWTMLNAQGGHPGDNPHFAAIRRWTSPAKMDISITSTLRHPNKDGDGVRGAIISNKRGVLHEEIVHNSSKELSLKKYAVEKGETIDFVADCHKDTNSDSFSWAPLIKQIGGEGRSWDATRDFRGPKVPVKEVKFGEWEELAQILLLSNEFAFVD</sequence>
<evidence type="ECO:0000313" key="4">
    <source>
        <dbReference type="EMBL" id="QVL29831.1"/>
    </source>
</evidence>
<accession>A0A8E6EW74</accession>
<dbReference type="InterPro" id="IPR011444">
    <property type="entry name" value="DUF1549"/>
</dbReference>
<feature type="domain" description="Cytochrome C Planctomycete-type" evidence="3">
    <location>
        <begin position="43"/>
        <end position="97"/>
    </location>
</feature>
<keyword evidence="5" id="KW-1185">Reference proteome</keyword>
<dbReference type="PANTHER" id="PTHR35889:SF3">
    <property type="entry name" value="F-BOX DOMAIN-CONTAINING PROTEIN"/>
    <property type="match status" value="1"/>
</dbReference>
<dbReference type="Pfam" id="PF07635">
    <property type="entry name" value="PSCyt1"/>
    <property type="match status" value="1"/>
</dbReference>
<reference evidence="4" key="1">
    <citation type="submission" date="2021-05" db="EMBL/GenBank/DDBJ databases">
        <title>Complete genome sequence of the cellulolytic planctomycete Telmatocola sphagniphila SP2T and characterization of the first cellulase from planctomycetes.</title>
        <authorList>
            <person name="Rakitin A.L."/>
            <person name="Beletsky A.V."/>
            <person name="Naumoff D.G."/>
            <person name="Kulichevskaya I.S."/>
            <person name="Mardanov A.V."/>
            <person name="Ravin N.V."/>
            <person name="Dedysh S.N."/>
        </authorList>
    </citation>
    <scope>NUCLEOTIDE SEQUENCE</scope>
    <source>
        <strain evidence="4">SP2T</strain>
    </source>
</reference>
<evidence type="ECO:0000259" key="3">
    <source>
        <dbReference type="Pfam" id="PF07635"/>
    </source>
</evidence>
<dbReference type="Proteomes" id="UP000676194">
    <property type="component" value="Chromosome"/>
</dbReference>
<evidence type="ECO:0000313" key="5">
    <source>
        <dbReference type="Proteomes" id="UP000676194"/>
    </source>
</evidence>
<dbReference type="RefSeq" id="WP_213493713.1">
    <property type="nucleotide sequence ID" value="NZ_CP074694.1"/>
</dbReference>
<dbReference type="InterPro" id="IPR022655">
    <property type="entry name" value="DUF1553"/>
</dbReference>
<feature type="domain" description="DUF1553" evidence="2">
    <location>
        <begin position="631"/>
        <end position="869"/>
    </location>
</feature>
<proteinExistence type="predicted"/>
<organism evidence="4 5">
    <name type="scientific">Telmatocola sphagniphila</name>
    <dbReference type="NCBI Taxonomy" id="1123043"/>
    <lineage>
        <taxon>Bacteria</taxon>
        <taxon>Pseudomonadati</taxon>
        <taxon>Planctomycetota</taxon>
        <taxon>Planctomycetia</taxon>
        <taxon>Gemmatales</taxon>
        <taxon>Gemmataceae</taxon>
    </lineage>
</organism>
<dbReference type="EMBL" id="CP074694">
    <property type="protein sequence ID" value="QVL29831.1"/>
    <property type="molecule type" value="Genomic_DNA"/>
</dbReference>
<name>A0A8E6EW74_9BACT</name>
<evidence type="ECO:0000259" key="2">
    <source>
        <dbReference type="Pfam" id="PF07587"/>
    </source>
</evidence>
<dbReference type="Pfam" id="PF07587">
    <property type="entry name" value="PSD1"/>
    <property type="match status" value="1"/>
</dbReference>
<feature type="domain" description="DUF1549" evidence="1">
    <location>
        <begin position="153"/>
        <end position="355"/>
    </location>
</feature>
<dbReference type="InterPro" id="IPR011429">
    <property type="entry name" value="Cyt_c_Planctomycete-type"/>
</dbReference>
<dbReference type="Pfam" id="PF07583">
    <property type="entry name" value="PSCyt2"/>
    <property type="match status" value="1"/>
</dbReference>
<dbReference type="AlphaFoldDB" id="A0A8E6EW74"/>
<evidence type="ECO:0000259" key="1">
    <source>
        <dbReference type="Pfam" id="PF07583"/>
    </source>
</evidence>
<protein>
    <submittedName>
        <fullName evidence="4">PSD1 domain-containing protein</fullName>
    </submittedName>
</protein>